<evidence type="ECO:0000313" key="2">
    <source>
        <dbReference type="Proteomes" id="UP001153269"/>
    </source>
</evidence>
<protein>
    <submittedName>
        <fullName evidence="1">Uncharacterized protein</fullName>
    </submittedName>
</protein>
<gene>
    <name evidence="1" type="ORF">PLEPLA_LOCUS40306</name>
</gene>
<organism evidence="1 2">
    <name type="scientific">Pleuronectes platessa</name>
    <name type="common">European plaice</name>
    <dbReference type="NCBI Taxonomy" id="8262"/>
    <lineage>
        <taxon>Eukaryota</taxon>
        <taxon>Metazoa</taxon>
        <taxon>Chordata</taxon>
        <taxon>Craniata</taxon>
        <taxon>Vertebrata</taxon>
        <taxon>Euteleostomi</taxon>
        <taxon>Actinopterygii</taxon>
        <taxon>Neopterygii</taxon>
        <taxon>Teleostei</taxon>
        <taxon>Neoteleostei</taxon>
        <taxon>Acanthomorphata</taxon>
        <taxon>Carangaria</taxon>
        <taxon>Pleuronectiformes</taxon>
        <taxon>Pleuronectoidei</taxon>
        <taxon>Pleuronectidae</taxon>
        <taxon>Pleuronectes</taxon>
    </lineage>
</organism>
<proteinExistence type="predicted"/>
<dbReference type="EMBL" id="CADEAL010004134">
    <property type="protein sequence ID" value="CAB1452556.1"/>
    <property type="molecule type" value="Genomic_DNA"/>
</dbReference>
<dbReference type="Proteomes" id="UP001153269">
    <property type="component" value="Unassembled WGS sequence"/>
</dbReference>
<keyword evidence="2" id="KW-1185">Reference proteome</keyword>
<accession>A0A9N7VHS3</accession>
<sequence length="86" mass="8892">MLRILLLIHRPHGRLPAACLSPLSAVCVLEHRAFLPGLSVLHAVQNAVQSGCRAVVGVGVGGVGGIGWTDAGSRVSPWEESSACIN</sequence>
<comment type="caution">
    <text evidence="1">The sequence shown here is derived from an EMBL/GenBank/DDBJ whole genome shotgun (WGS) entry which is preliminary data.</text>
</comment>
<reference evidence="1" key="1">
    <citation type="submission" date="2020-03" db="EMBL/GenBank/DDBJ databases">
        <authorList>
            <person name="Weist P."/>
        </authorList>
    </citation>
    <scope>NUCLEOTIDE SEQUENCE</scope>
</reference>
<dbReference type="AlphaFoldDB" id="A0A9N7VHS3"/>
<name>A0A9N7VHS3_PLEPL</name>
<evidence type="ECO:0000313" key="1">
    <source>
        <dbReference type="EMBL" id="CAB1452556.1"/>
    </source>
</evidence>